<protein>
    <recommendedName>
        <fullName evidence="3">DUF4202 domain-containing protein</fullName>
    </recommendedName>
</protein>
<organism evidence="1 2">
    <name type="scientific">Thermocatellispora tengchongensis</name>
    <dbReference type="NCBI Taxonomy" id="1073253"/>
    <lineage>
        <taxon>Bacteria</taxon>
        <taxon>Bacillati</taxon>
        <taxon>Actinomycetota</taxon>
        <taxon>Actinomycetes</taxon>
        <taxon>Streptosporangiales</taxon>
        <taxon>Streptosporangiaceae</taxon>
        <taxon>Thermocatellispora</taxon>
    </lineage>
</organism>
<evidence type="ECO:0000313" key="2">
    <source>
        <dbReference type="Proteomes" id="UP000578449"/>
    </source>
</evidence>
<gene>
    <name evidence="1" type="ORF">HNP84_007656</name>
</gene>
<dbReference type="EMBL" id="JACHGN010000020">
    <property type="protein sequence ID" value="MBB5137903.1"/>
    <property type="molecule type" value="Genomic_DNA"/>
</dbReference>
<keyword evidence="2" id="KW-1185">Reference proteome</keyword>
<evidence type="ECO:0000313" key="1">
    <source>
        <dbReference type="EMBL" id="MBB5137903.1"/>
    </source>
</evidence>
<reference evidence="1 2" key="1">
    <citation type="submission" date="2020-08" db="EMBL/GenBank/DDBJ databases">
        <title>Genomic Encyclopedia of Type Strains, Phase IV (KMG-IV): sequencing the most valuable type-strain genomes for metagenomic binning, comparative biology and taxonomic classification.</title>
        <authorList>
            <person name="Goeker M."/>
        </authorList>
    </citation>
    <scope>NUCLEOTIDE SEQUENCE [LARGE SCALE GENOMIC DNA]</scope>
    <source>
        <strain evidence="1 2">DSM 45615</strain>
    </source>
</reference>
<dbReference type="SUPFAM" id="SSF109604">
    <property type="entry name" value="HD-domain/PDEase-like"/>
    <property type="match status" value="1"/>
</dbReference>
<dbReference type="AlphaFoldDB" id="A0A840PJ11"/>
<comment type="caution">
    <text evidence="1">The sequence shown here is derived from an EMBL/GenBank/DDBJ whole genome shotgun (WGS) entry which is preliminary data.</text>
</comment>
<sequence>MTGGPTATLPWVPPRAEFATEAEKAAAEWIAPYGQAWHLLRTRDWLMHLDPAATVEMRLAAMTHDIERMFPGGPRVDFTVASWDDPVYLYAHQLRSAEIVGVWLAGREARAEGVDAAEVRRLVALHEVGGLRGADLVQAADSLSFLETLAGLARDWVTSGTCTRAVAAAKLRYSVDRIRVPEAVEPARALFDWAVAQLPPEEEEDA</sequence>
<dbReference type="Proteomes" id="UP000578449">
    <property type="component" value="Unassembled WGS sequence"/>
</dbReference>
<accession>A0A840PJ11</accession>
<dbReference type="RefSeq" id="WP_185054781.1">
    <property type="nucleotide sequence ID" value="NZ_BAABIX010000002.1"/>
</dbReference>
<proteinExistence type="predicted"/>
<evidence type="ECO:0008006" key="3">
    <source>
        <dbReference type="Google" id="ProtNLM"/>
    </source>
</evidence>
<name>A0A840PJ11_9ACTN</name>